<dbReference type="Gene3D" id="3.40.50.300">
    <property type="entry name" value="P-loop containing nucleotide triphosphate hydrolases"/>
    <property type="match status" value="1"/>
</dbReference>
<protein>
    <recommendedName>
        <fullName evidence="3">Nephrocystin 3-like N-terminal domain-containing protein</fullName>
    </recommendedName>
</protein>
<evidence type="ECO:0000259" key="3">
    <source>
        <dbReference type="Pfam" id="PF24883"/>
    </source>
</evidence>
<gene>
    <name evidence="4" type="ORF">G7Z17_g2475</name>
</gene>
<dbReference type="OrthoDB" id="448455at2759"/>
<evidence type="ECO:0000256" key="2">
    <source>
        <dbReference type="PROSITE-ProRule" id="PRU00023"/>
    </source>
</evidence>
<feature type="repeat" description="ANK" evidence="2">
    <location>
        <begin position="647"/>
        <end position="679"/>
    </location>
</feature>
<evidence type="ECO:0000313" key="4">
    <source>
        <dbReference type="EMBL" id="KAF7555033.1"/>
    </source>
</evidence>
<feature type="domain" description="Nephrocystin 3-like N-terminal" evidence="3">
    <location>
        <begin position="171"/>
        <end position="338"/>
    </location>
</feature>
<dbReference type="Pfam" id="PF12796">
    <property type="entry name" value="Ank_2"/>
    <property type="match status" value="3"/>
</dbReference>
<feature type="repeat" description="ANK" evidence="2">
    <location>
        <begin position="756"/>
        <end position="790"/>
    </location>
</feature>
<dbReference type="SUPFAM" id="SSF48403">
    <property type="entry name" value="Ankyrin repeat"/>
    <property type="match status" value="1"/>
</dbReference>
<keyword evidence="2" id="KW-0040">ANK repeat</keyword>
<organism evidence="4 5">
    <name type="scientific">Cylindrodendrum hubeiense</name>
    <dbReference type="NCBI Taxonomy" id="595255"/>
    <lineage>
        <taxon>Eukaryota</taxon>
        <taxon>Fungi</taxon>
        <taxon>Dikarya</taxon>
        <taxon>Ascomycota</taxon>
        <taxon>Pezizomycotina</taxon>
        <taxon>Sordariomycetes</taxon>
        <taxon>Hypocreomycetidae</taxon>
        <taxon>Hypocreales</taxon>
        <taxon>Nectriaceae</taxon>
        <taxon>Cylindrodendrum</taxon>
    </lineage>
</organism>
<sequence length="865" mass="96307">MFELGVLEVIKIRWYWKRARKDVNIFADDVENLKSKLHHFIATTWGISDVGNAPYGQIPAQISPLGDESQSQLTYSKSEVLDWPDKLDTILRNSKSRSRAGQRVWKKLRPSNVLENEWETFRKIRQGYEDLINHREADRQAAKERHVILEWLTPTDYASEQHDVFSRKVPGTCQWVLDSDEYQKWTTTKQSTLFCPGHPGTGKTVLTSAVVNDLTQRLKKIEPGIGVAVIYCNFTRNEKQKVDELLAGLLKQLIKKGPFVHNCVKALYGRHQGESSRPSIKDLSSTTQSVVDNYSKVFILIDALDECQPSGSCPARLLDEIFRIQHIKSRVNVFATSRPYPEITARFRSNVTLEISARESDVWRYVDSQKELLPPFAKRDPDIQEEISIAISKAADGIIRGETSLKALRATIANLPRGVEAYDKAYAGVIQRIDQQPTASIKLAKQVLSWITCAKSPLTISELQHVLAVEDNIEVDLGDKFGCTPLLYAARGGHITTIQNLLSTEKVELDSTDNEGKTPLAHAVVEAQAGTINLLLDRGGSAAMIDNMRKGMLHYAIPTADYKLETIKMLIESGAPTNSVDIDNMTPLHHTIRFGRQDIAELLLQNAVPVDITVRRDTWIAISNKDGIEYQPEGDDSIPIQEANSSPGLTPLHYAALIGNSDMVEFFLGHGANPNASSHHGETPLHLTVSTTLQGSEYSDDWTDGGLRAEVLMDYIDYDDPAKDSEASNQVAKYRTDVVEALLRHPEIDINKQDKTGAPALHYAFSRASYASVMARKLIEAGANISAFNLKGQTALHVAALRADSESISLILSKDPRSVNATDLDGNTPLASYISDSFFVEETIFQLLVTGTRDFDTEIFDGHRC</sequence>
<dbReference type="Pfam" id="PF00023">
    <property type="entry name" value="Ank"/>
    <property type="match status" value="1"/>
</dbReference>
<dbReference type="Proteomes" id="UP000722485">
    <property type="component" value="Unassembled WGS sequence"/>
</dbReference>
<dbReference type="Gene3D" id="1.25.40.20">
    <property type="entry name" value="Ankyrin repeat-containing domain"/>
    <property type="match status" value="3"/>
</dbReference>
<dbReference type="PROSITE" id="PS50088">
    <property type="entry name" value="ANK_REPEAT"/>
    <property type="match status" value="4"/>
</dbReference>
<dbReference type="PANTHER" id="PTHR10039">
    <property type="entry name" value="AMELOGENIN"/>
    <property type="match status" value="1"/>
</dbReference>
<feature type="repeat" description="ANK" evidence="2">
    <location>
        <begin position="515"/>
        <end position="547"/>
    </location>
</feature>
<keyword evidence="1" id="KW-0677">Repeat</keyword>
<accession>A0A9P5LBM2</accession>
<evidence type="ECO:0000313" key="5">
    <source>
        <dbReference type="Proteomes" id="UP000722485"/>
    </source>
</evidence>
<evidence type="ECO:0000256" key="1">
    <source>
        <dbReference type="ARBA" id="ARBA00022737"/>
    </source>
</evidence>
<dbReference type="PANTHER" id="PTHR10039:SF15">
    <property type="entry name" value="NACHT DOMAIN-CONTAINING PROTEIN"/>
    <property type="match status" value="1"/>
</dbReference>
<comment type="caution">
    <text evidence="4">The sequence shown here is derived from an EMBL/GenBank/DDBJ whole genome shotgun (WGS) entry which is preliminary data.</text>
</comment>
<keyword evidence="5" id="KW-1185">Reference proteome</keyword>
<feature type="repeat" description="ANK" evidence="2">
    <location>
        <begin position="583"/>
        <end position="615"/>
    </location>
</feature>
<dbReference type="Pfam" id="PF24883">
    <property type="entry name" value="NPHP3_N"/>
    <property type="match status" value="1"/>
</dbReference>
<dbReference type="InterPro" id="IPR027417">
    <property type="entry name" value="P-loop_NTPase"/>
</dbReference>
<reference evidence="4" key="1">
    <citation type="submission" date="2020-03" db="EMBL/GenBank/DDBJ databases">
        <title>Draft Genome Sequence of Cylindrodendrum hubeiense.</title>
        <authorList>
            <person name="Buettner E."/>
            <person name="Kellner H."/>
        </authorList>
    </citation>
    <scope>NUCLEOTIDE SEQUENCE</scope>
    <source>
        <strain evidence="4">IHI 201604</strain>
    </source>
</reference>
<dbReference type="InterPro" id="IPR056884">
    <property type="entry name" value="NPHP3-like_N"/>
</dbReference>
<dbReference type="AlphaFoldDB" id="A0A9P5LBM2"/>
<dbReference type="SMART" id="SM00248">
    <property type="entry name" value="ANK"/>
    <property type="match status" value="9"/>
</dbReference>
<dbReference type="EMBL" id="JAANBB010000025">
    <property type="protein sequence ID" value="KAF7555033.1"/>
    <property type="molecule type" value="Genomic_DNA"/>
</dbReference>
<name>A0A9P5LBM2_9HYPO</name>
<dbReference type="PROSITE" id="PS50297">
    <property type="entry name" value="ANK_REP_REGION"/>
    <property type="match status" value="3"/>
</dbReference>
<dbReference type="SUPFAM" id="SSF52540">
    <property type="entry name" value="P-loop containing nucleoside triphosphate hydrolases"/>
    <property type="match status" value="1"/>
</dbReference>
<dbReference type="InterPro" id="IPR036770">
    <property type="entry name" value="Ankyrin_rpt-contain_sf"/>
</dbReference>
<dbReference type="InterPro" id="IPR002110">
    <property type="entry name" value="Ankyrin_rpt"/>
</dbReference>
<proteinExistence type="predicted"/>